<dbReference type="EMBL" id="AP027734">
    <property type="protein sequence ID" value="BDZ53957.1"/>
    <property type="molecule type" value="Genomic_DNA"/>
</dbReference>
<keyword evidence="4" id="KW-0119">Carbohydrate metabolism</keyword>
<gene>
    <name evidence="5" type="ORF">GCM10025870_10300</name>
</gene>
<name>A0ABM8GZM8_9MICO</name>
<dbReference type="Gene3D" id="3.20.20.150">
    <property type="entry name" value="Divalent-metal-dependent TIM barrel enzymes"/>
    <property type="match status" value="1"/>
</dbReference>
<reference evidence="6" key="1">
    <citation type="journal article" date="2019" name="Int. J. Syst. Evol. Microbiol.">
        <title>The Global Catalogue of Microorganisms (GCM) 10K type strain sequencing project: providing services to taxonomists for standard genome sequencing and annotation.</title>
        <authorList>
            <consortium name="The Broad Institute Genomics Platform"/>
            <consortium name="The Broad Institute Genome Sequencing Center for Infectious Disease"/>
            <person name="Wu L."/>
            <person name="Ma J."/>
        </authorList>
    </citation>
    <scope>NUCLEOTIDE SEQUENCE [LARGE SCALE GENOMIC DNA]</scope>
    <source>
        <strain evidence="6">NBRC 109019</strain>
    </source>
</reference>
<keyword evidence="6" id="KW-1185">Reference proteome</keyword>
<evidence type="ECO:0000256" key="1">
    <source>
        <dbReference type="ARBA" id="ARBA00018232"/>
    </source>
</evidence>
<proteinExistence type="predicted"/>
<dbReference type="PROSITE" id="PS51415">
    <property type="entry name" value="XYLOSE_ISOMERASE"/>
    <property type="match status" value="1"/>
</dbReference>
<dbReference type="Proteomes" id="UP001321477">
    <property type="component" value="Chromosome"/>
</dbReference>
<organism evidence="5 6">
    <name type="scientific">Agromyces marinus</name>
    <dbReference type="NCBI Taxonomy" id="1389020"/>
    <lineage>
        <taxon>Bacteria</taxon>
        <taxon>Bacillati</taxon>
        <taxon>Actinomycetota</taxon>
        <taxon>Actinomycetes</taxon>
        <taxon>Micrococcales</taxon>
        <taxon>Microbacteriaceae</taxon>
        <taxon>Agromyces</taxon>
    </lineage>
</organism>
<keyword evidence="3" id="KW-0413">Isomerase</keyword>
<evidence type="ECO:0000256" key="4">
    <source>
        <dbReference type="ARBA" id="ARBA00023277"/>
    </source>
</evidence>
<dbReference type="SUPFAM" id="SSF51658">
    <property type="entry name" value="Xylose isomerase-like"/>
    <property type="match status" value="1"/>
</dbReference>
<accession>A0ABM8GZM8</accession>
<dbReference type="InterPro" id="IPR001998">
    <property type="entry name" value="Xylose_isomerase"/>
</dbReference>
<evidence type="ECO:0000256" key="3">
    <source>
        <dbReference type="ARBA" id="ARBA00023235"/>
    </source>
</evidence>
<evidence type="ECO:0000313" key="5">
    <source>
        <dbReference type="EMBL" id="BDZ53957.1"/>
    </source>
</evidence>
<protein>
    <recommendedName>
        <fullName evidence="1">Xylose isomerase</fullName>
    </recommendedName>
</protein>
<evidence type="ECO:0000256" key="2">
    <source>
        <dbReference type="ARBA" id="ARBA00022723"/>
    </source>
</evidence>
<keyword evidence="2" id="KW-0479">Metal-binding</keyword>
<dbReference type="InterPro" id="IPR036237">
    <property type="entry name" value="Xyl_isomerase-like_sf"/>
</dbReference>
<sequence>MRTYLLLKERAATFRADPEVQEALAAAKVGELATPTLNPGETYDDLLADRSAFEDFDADAYLGGRGFGFVRLQQLATEHLLGAR</sequence>
<evidence type="ECO:0000313" key="6">
    <source>
        <dbReference type="Proteomes" id="UP001321477"/>
    </source>
</evidence>